<sequence length="413" mass="45963">MLQSKKSSKTTPSPDGSLLENEHEPSPENDDNIVSPSFDMMKSPASLMGSSIRSNQVSSFDTEGNASNTSWRIGMPWFRTVPSTLESPKSGKVKFFGNKKSNNNNKMKRSSPTNNSDNVDRYYGGIMKSNSSESSNHKNNNNNKKNNKKKNKNTKETSGRATQNITAGYPVSRTRSQDSIADFNDSEWTPQDSSYGAACPVCGCVPKNVRRGIEFTMISTLVLAFVYLLVMTSINVSDARSARNDPADDDVYFSSRANYTSGSSSSSSNSYNKGYNQYKSALTDDDLYVEYNAEKASDDAVTATTDDDTTLNDDQYTDDYNYKNNYNGGENAYQQNGGSGYYYANGYGNNANYYANHQYNNNNNRYNNNGGGGRRRDRDRIRRLELRYLRGGDRSSSQDTTLSSLGMFENNTK</sequence>
<proteinExistence type="predicted"/>
<comment type="caution">
    <text evidence="3">The sequence shown here is derived from an EMBL/GenBank/DDBJ whole genome shotgun (WGS) entry which is preliminary data.</text>
</comment>
<reference evidence="3" key="2">
    <citation type="submission" date="2021-04" db="EMBL/GenBank/DDBJ databases">
        <authorList>
            <person name="Podell S."/>
        </authorList>
    </citation>
    <scope>NUCLEOTIDE SEQUENCE</scope>
    <source>
        <strain evidence="3">Hildebrandi</strain>
    </source>
</reference>
<feature type="compositionally biased region" description="Low complexity" evidence="1">
    <location>
        <begin position="128"/>
        <end position="144"/>
    </location>
</feature>
<keyword evidence="2" id="KW-0812">Transmembrane</keyword>
<evidence type="ECO:0000313" key="4">
    <source>
        <dbReference type="Proteomes" id="UP000693970"/>
    </source>
</evidence>
<dbReference type="EMBL" id="JAGRRH010000009">
    <property type="protein sequence ID" value="KAG7365359.1"/>
    <property type="molecule type" value="Genomic_DNA"/>
</dbReference>
<feature type="compositionally biased region" description="Acidic residues" evidence="1">
    <location>
        <begin position="305"/>
        <end position="317"/>
    </location>
</feature>
<dbReference type="AlphaFoldDB" id="A0A9K3LMS8"/>
<dbReference type="Proteomes" id="UP000693970">
    <property type="component" value="Unassembled WGS sequence"/>
</dbReference>
<protein>
    <submittedName>
        <fullName evidence="3">Uncharacterized protein</fullName>
    </submittedName>
</protein>
<evidence type="ECO:0000256" key="1">
    <source>
        <dbReference type="SAM" id="MobiDB-lite"/>
    </source>
</evidence>
<keyword evidence="2" id="KW-0472">Membrane</keyword>
<evidence type="ECO:0000256" key="2">
    <source>
        <dbReference type="SAM" id="Phobius"/>
    </source>
</evidence>
<feature type="region of interest" description="Disordered" evidence="1">
    <location>
        <begin position="240"/>
        <end position="272"/>
    </location>
</feature>
<feature type="compositionally biased region" description="Polar residues" evidence="1">
    <location>
        <begin position="395"/>
        <end position="413"/>
    </location>
</feature>
<gene>
    <name evidence="3" type="ORF">IV203_038562</name>
</gene>
<reference evidence="3" key="1">
    <citation type="journal article" date="2021" name="Sci. Rep.">
        <title>Diploid genomic architecture of Nitzschia inconspicua, an elite biomass production diatom.</title>
        <authorList>
            <person name="Oliver A."/>
            <person name="Podell S."/>
            <person name="Pinowska A."/>
            <person name="Traller J.C."/>
            <person name="Smith S.R."/>
            <person name="McClure R."/>
            <person name="Beliaev A."/>
            <person name="Bohutskyi P."/>
            <person name="Hill E.A."/>
            <person name="Rabines A."/>
            <person name="Zheng H."/>
            <person name="Allen L.Z."/>
            <person name="Kuo A."/>
            <person name="Grigoriev I.V."/>
            <person name="Allen A.E."/>
            <person name="Hazlebeck D."/>
            <person name="Allen E.E."/>
        </authorList>
    </citation>
    <scope>NUCLEOTIDE SEQUENCE</scope>
    <source>
        <strain evidence="3">Hildebrandi</strain>
    </source>
</reference>
<organism evidence="3 4">
    <name type="scientific">Nitzschia inconspicua</name>
    <dbReference type="NCBI Taxonomy" id="303405"/>
    <lineage>
        <taxon>Eukaryota</taxon>
        <taxon>Sar</taxon>
        <taxon>Stramenopiles</taxon>
        <taxon>Ochrophyta</taxon>
        <taxon>Bacillariophyta</taxon>
        <taxon>Bacillariophyceae</taxon>
        <taxon>Bacillariophycidae</taxon>
        <taxon>Bacillariales</taxon>
        <taxon>Bacillariaceae</taxon>
        <taxon>Nitzschia</taxon>
    </lineage>
</organism>
<feature type="compositionally biased region" description="Polar residues" evidence="1">
    <location>
        <begin position="48"/>
        <end position="70"/>
    </location>
</feature>
<dbReference type="OrthoDB" id="49534at2759"/>
<feature type="compositionally biased region" description="Low complexity" evidence="1">
    <location>
        <begin position="93"/>
        <end position="105"/>
    </location>
</feature>
<feature type="compositionally biased region" description="Low complexity" evidence="1">
    <location>
        <begin position="254"/>
        <end position="272"/>
    </location>
</feature>
<feature type="region of interest" description="Disordered" evidence="1">
    <location>
        <begin position="82"/>
        <end position="175"/>
    </location>
</feature>
<name>A0A9K3LMS8_9STRA</name>
<accession>A0A9K3LMS8</accession>
<feature type="transmembrane region" description="Helical" evidence="2">
    <location>
        <begin position="215"/>
        <end position="234"/>
    </location>
</feature>
<feature type="region of interest" description="Disordered" evidence="1">
    <location>
        <begin position="298"/>
        <end position="322"/>
    </location>
</feature>
<feature type="region of interest" description="Disordered" evidence="1">
    <location>
        <begin position="390"/>
        <end position="413"/>
    </location>
</feature>
<evidence type="ECO:0000313" key="3">
    <source>
        <dbReference type="EMBL" id="KAG7365359.1"/>
    </source>
</evidence>
<keyword evidence="4" id="KW-1185">Reference proteome</keyword>
<keyword evidence="2" id="KW-1133">Transmembrane helix</keyword>
<feature type="region of interest" description="Disordered" evidence="1">
    <location>
        <begin position="1"/>
        <end position="70"/>
    </location>
</feature>